<dbReference type="SUPFAM" id="SSF50729">
    <property type="entry name" value="PH domain-like"/>
    <property type="match status" value="1"/>
</dbReference>
<feature type="domain" description="C2" evidence="8">
    <location>
        <begin position="935"/>
        <end position="1093"/>
    </location>
</feature>
<dbReference type="PROSITE" id="PS50008">
    <property type="entry name" value="PIPLC_Y_DOMAIN"/>
    <property type="match status" value="1"/>
</dbReference>
<dbReference type="SMART" id="SM00148">
    <property type="entry name" value="PLCXc"/>
    <property type="match status" value="1"/>
</dbReference>
<accession>A0AB34KW54</accession>
<feature type="compositionally biased region" description="Polar residues" evidence="7">
    <location>
        <begin position="726"/>
        <end position="744"/>
    </location>
</feature>
<feature type="region of interest" description="Disordered" evidence="7">
    <location>
        <begin position="712"/>
        <end position="802"/>
    </location>
</feature>
<dbReference type="PROSITE" id="PS50007">
    <property type="entry name" value="PIPLC_X_DOMAIN"/>
    <property type="match status" value="1"/>
</dbReference>
<sequence length="1194" mass="133467">MDLPSRPHSPLYQHPNGSLLVDEPSATPRAPAASSVPNKHPNLSTTVAMTVTPASAAALSSAASSTRGSPISHIPSLRSKRSFMHQDRSVVENGLSPQTYPSMSPSVLPRSSALERPLHERSPSPHTRNVPPSAMAEAMTGKSPGLIRRLSRGAHNKLRRRASTTQSMRMRDQSAGPVLMRRRSDSNGNSDLGQDVSDLELDSPPEIPDDVIEERSYSRASSRAPSRARGRHNGLANIVGRPSNASSALSSFEGGIAPAISAVLEQGTWVYKHTSKKIKRIKIWLDPNSARVCWHATNPSKSFFIDDVREIRVGADSRNARDDVKVPNEHENRMISIIYELPERSKGRTIKNMHLMTDDAYITKLWADALNRVTRERIEIMNALSSSVEKSDKSIAMAWRQAMARKASDADESFTLDDARWICRKLEINCSEDTVRTHFTRSDVERCGSLDYSQYRDFVDSFKERKDIQNLYRNIKFGTDLEMDQDTFMEFLKEQQRVDVEKDRSHWEAVFEKFAKNASNQHRLPDAEPLIGQRTMNMLGFQNFLTSSYNTPLVQKKGEVTLDRPLNEYFVSSSHNTYLLGRQVAGASSVEGYISALVKGCRCIEIDCWDGENGRPMVTHGRTMTTKIPFEDCVSVISKYAFHSTPYPLIVSLEVHCSVDQQLAMVDLMKTHWEGVMILDPLMSNSISLPSPEELRHKILVKVKASEESDFGMQIADAPNGRSRARSITSTFTRTPSSDPSLVSASPLVGSPPNMSPSDSFVAASSTPRGSTTSGPTMSPSSSSEDSDHPAAALEKGKRRKTSKITLELGRLGVYSQGIKYGGFNAPEAKTYNHIFSFSENTFAKLCARNSDSKAMLEKHNMRYLMRVYPGARRIDSSNFNPLQAWRRGVQMAALNWQTYDVHMQVNEAMFAAGSDRLGYVLKPEELRQAKHLPIADVLTDDAEAKEKKWKKMVKFDVDIVSAQRLPRPRNQSSETPMNPYIEFEMYSAEDKARGIASGEGGIDASARDGMLGIGSPLRKRTRVVEGNGFDPVFNQPINMTVETKHTSLIFVRWTVWNSPDGRRANSNNTLLATFTAKLDSLQQGYRHLPLFNPNGEQYRDAKLFVKIRKDPPVTLQHDDSSSSIIEPMYASSIRSSSPRPIEPLQRSERSWPRRIFSRNPSERRKRGDQFTGGVCEPNGPLSRTSSLDRESMR</sequence>
<dbReference type="SMART" id="SM00239">
    <property type="entry name" value="C2"/>
    <property type="match status" value="1"/>
</dbReference>
<dbReference type="SUPFAM" id="SSF51695">
    <property type="entry name" value="PLC-like phosphodiesterases"/>
    <property type="match status" value="1"/>
</dbReference>
<keyword evidence="2 6" id="KW-0378">Hydrolase</keyword>
<dbReference type="GO" id="GO:0004435">
    <property type="term" value="F:phosphatidylinositol-4,5-bisphosphate phospholipase C activity"/>
    <property type="evidence" value="ECO:0007669"/>
    <property type="project" value="UniProtKB-EC"/>
</dbReference>
<dbReference type="GO" id="GO:0016042">
    <property type="term" value="P:lipid catabolic process"/>
    <property type="evidence" value="ECO:0007669"/>
    <property type="project" value="UniProtKB-KW"/>
</dbReference>
<dbReference type="InterPro" id="IPR017946">
    <property type="entry name" value="PLC-like_Pdiesterase_TIM-brl"/>
</dbReference>
<feature type="domain" description="PI-PLC Y-box" evidence="9">
    <location>
        <begin position="809"/>
        <end position="928"/>
    </location>
</feature>
<dbReference type="Gene3D" id="1.10.238.10">
    <property type="entry name" value="EF-hand"/>
    <property type="match status" value="1"/>
</dbReference>
<comment type="caution">
    <text evidence="10">The sequence shown here is derived from an EMBL/GenBank/DDBJ whole genome shotgun (WGS) entry which is preliminary data.</text>
</comment>
<evidence type="ECO:0000256" key="6">
    <source>
        <dbReference type="RuleBase" id="RU361133"/>
    </source>
</evidence>
<feature type="region of interest" description="Disordered" evidence="7">
    <location>
        <begin position="1"/>
        <end position="45"/>
    </location>
</feature>
<dbReference type="Gene3D" id="2.30.29.30">
    <property type="entry name" value="Pleckstrin-homology domain (PH domain)/Phosphotyrosine-binding domain (PTB)"/>
    <property type="match status" value="1"/>
</dbReference>
<feature type="compositionally biased region" description="Polar residues" evidence="7">
    <location>
        <begin position="95"/>
        <end position="105"/>
    </location>
</feature>
<feature type="compositionally biased region" description="Basic residues" evidence="7">
    <location>
        <begin position="149"/>
        <end position="162"/>
    </location>
</feature>
<dbReference type="GeneID" id="96003442"/>
<keyword evidence="3 6" id="KW-0442">Lipid degradation</keyword>
<feature type="compositionally biased region" description="Acidic residues" evidence="7">
    <location>
        <begin position="197"/>
        <end position="212"/>
    </location>
</feature>
<feature type="compositionally biased region" description="Low complexity" evidence="7">
    <location>
        <begin position="763"/>
        <end position="784"/>
    </location>
</feature>
<keyword evidence="4 6" id="KW-0443">Lipid metabolism</keyword>
<comment type="catalytic activity">
    <reaction evidence="6">
        <text>a 1,2-diacyl-sn-glycero-3-phospho-(1D-myo-inositol-4,5-bisphosphate) + H2O = 1D-myo-inositol 1,4,5-trisphosphate + a 1,2-diacyl-sn-glycerol + H(+)</text>
        <dbReference type="Rhea" id="RHEA:33179"/>
        <dbReference type="ChEBI" id="CHEBI:15377"/>
        <dbReference type="ChEBI" id="CHEBI:15378"/>
        <dbReference type="ChEBI" id="CHEBI:17815"/>
        <dbReference type="ChEBI" id="CHEBI:58456"/>
        <dbReference type="ChEBI" id="CHEBI:203600"/>
        <dbReference type="EC" id="3.1.4.11"/>
    </reaction>
</comment>
<gene>
    <name evidence="10" type="ORF">WHR41_01998</name>
</gene>
<dbReference type="Pfam" id="PF00388">
    <property type="entry name" value="PI-PLC-X"/>
    <property type="match status" value="1"/>
</dbReference>
<dbReference type="PANTHER" id="PTHR10336:SF36">
    <property type="entry name" value="1-PHOSPHATIDYLINOSITOL 4,5-BISPHOSPHATE PHOSPHODIESTERASE BETA-4"/>
    <property type="match status" value="1"/>
</dbReference>
<feature type="compositionally biased region" description="Low complexity" evidence="7">
    <location>
        <begin position="24"/>
        <end position="37"/>
    </location>
</feature>
<dbReference type="Gene3D" id="3.20.20.190">
    <property type="entry name" value="Phosphatidylinositol (PI) phosphodiesterase"/>
    <property type="match status" value="2"/>
</dbReference>
<dbReference type="InterPro" id="IPR011992">
    <property type="entry name" value="EF-hand-dom_pair"/>
</dbReference>
<dbReference type="SMART" id="SM00149">
    <property type="entry name" value="PLCYc"/>
    <property type="match status" value="1"/>
</dbReference>
<evidence type="ECO:0000256" key="5">
    <source>
        <dbReference type="ARBA" id="ARBA00023224"/>
    </source>
</evidence>
<dbReference type="Proteomes" id="UP000803884">
    <property type="component" value="Unassembled WGS sequence"/>
</dbReference>
<evidence type="ECO:0000259" key="8">
    <source>
        <dbReference type="PROSITE" id="PS50004"/>
    </source>
</evidence>
<dbReference type="InterPro" id="IPR000909">
    <property type="entry name" value="PLipase_C_PInositol-sp_X_dom"/>
</dbReference>
<evidence type="ECO:0000256" key="2">
    <source>
        <dbReference type="ARBA" id="ARBA00022801"/>
    </source>
</evidence>
<dbReference type="GO" id="GO:0048015">
    <property type="term" value="P:phosphatidylinositol-mediated signaling"/>
    <property type="evidence" value="ECO:0007669"/>
    <property type="project" value="TreeGrafter"/>
</dbReference>
<dbReference type="InterPro" id="IPR011993">
    <property type="entry name" value="PH-like_dom_sf"/>
</dbReference>
<dbReference type="GO" id="GO:0051209">
    <property type="term" value="P:release of sequestered calcium ion into cytosol"/>
    <property type="evidence" value="ECO:0007669"/>
    <property type="project" value="TreeGrafter"/>
</dbReference>
<dbReference type="CDD" id="cd16207">
    <property type="entry name" value="EFh_ScPlc1p_like"/>
    <property type="match status" value="1"/>
</dbReference>
<dbReference type="InterPro" id="IPR000008">
    <property type="entry name" value="C2_dom"/>
</dbReference>
<dbReference type="InterPro" id="IPR001711">
    <property type="entry name" value="PLipase_C_Pinositol-sp_Y"/>
</dbReference>
<dbReference type="InterPro" id="IPR001192">
    <property type="entry name" value="PI-PLC_fam"/>
</dbReference>
<name>A0AB34KW54_9PEZI</name>
<evidence type="ECO:0000313" key="10">
    <source>
        <dbReference type="EMBL" id="KAL1589167.1"/>
    </source>
</evidence>
<dbReference type="FunFam" id="3.20.20.190:FF:000049">
    <property type="entry name" value="Phosphoinositide phospholipase C"/>
    <property type="match status" value="1"/>
</dbReference>
<dbReference type="SUPFAM" id="SSF47473">
    <property type="entry name" value="EF-hand"/>
    <property type="match status" value="1"/>
</dbReference>
<dbReference type="PRINTS" id="PR00390">
    <property type="entry name" value="PHPHLIPASEC"/>
</dbReference>
<dbReference type="CDD" id="cd13360">
    <property type="entry name" value="PH_PLC_fungal"/>
    <property type="match status" value="1"/>
</dbReference>
<dbReference type="InterPro" id="IPR035892">
    <property type="entry name" value="C2_domain_sf"/>
</dbReference>
<dbReference type="PROSITE" id="PS50004">
    <property type="entry name" value="C2"/>
    <property type="match status" value="1"/>
</dbReference>
<dbReference type="PANTHER" id="PTHR10336">
    <property type="entry name" value="PHOSPHOINOSITIDE-SPECIFIC PHOSPHOLIPASE C FAMILY PROTEIN"/>
    <property type="match status" value="1"/>
</dbReference>
<dbReference type="Gene3D" id="2.60.40.150">
    <property type="entry name" value="C2 domain"/>
    <property type="match status" value="1"/>
</dbReference>
<dbReference type="SUPFAM" id="SSF49562">
    <property type="entry name" value="C2 domain (Calcium/lipid-binding domain, CaLB)"/>
    <property type="match status" value="1"/>
</dbReference>
<evidence type="ECO:0000313" key="11">
    <source>
        <dbReference type="Proteomes" id="UP000803884"/>
    </source>
</evidence>
<keyword evidence="11" id="KW-1185">Reference proteome</keyword>
<evidence type="ECO:0000256" key="1">
    <source>
        <dbReference type="ARBA" id="ARBA00012368"/>
    </source>
</evidence>
<evidence type="ECO:0000256" key="3">
    <source>
        <dbReference type="ARBA" id="ARBA00022963"/>
    </source>
</evidence>
<dbReference type="RefSeq" id="XP_069232272.1">
    <property type="nucleotide sequence ID" value="XM_069370604.1"/>
</dbReference>
<reference evidence="10 11" key="1">
    <citation type="journal article" date="2020" name="Microbiol. Resour. Announc.">
        <title>Draft Genome Sequence of a Cladosporium Species Isolated from the Mesophotic Ascidian Didemnum maculosum.</title>
        <authorList>
            <person name="Gioti A."/>
            <person name="Siaperas R."/>
            <person name="Nikolaivits E."/>
            <person name="Le Goff G."/>
            <person name="Ouazzani J."/>
            <person name="Kotoulas G."/>
            <person name="Topakas E."/>
        </authorList>
    </citation>
    <scope>NUCLEOTIDE SEQUENCE [LARGE SCALE GENOMIC DNA]</scope>
    <source>
        <strain evidence="10 11">TM138-S3</strain>
    </source>
</reference>
<dbReference type="EMBL" id="JAAQHG020000005">
    <property type="protein sequence ID" value="KAL1589167.1"/>
    <property type="molecule type" value="Genomic_DNA"/>
</dbReference>
<evidence type="ECO:0000259" key="9">
    <source>
        <dbReference type="PROSITE" id="PS50008"/>
    </source>
</evidence>
<dbReference type="Pfam" id="PF00387">
    <property type="entry name" value="PI-PLC-Y"/>
    <property type="match status" value="1"/>
</dbReference>
<evidence type="ECO:0000256" key="7">
    <source>
        <dbReference type="SAM" id="MobiDB-lite"/>
    </source>
</evidence>
<dbReference type="CDD" id="cd00275">
    <property type="entry name" value="C2_PLC_like"/>
    <property type="match status" value="1"/>
</dbReference>
<protein>
    <recommendedName>
        <fullName evidence="1 6">Phosphoinositide phospholipase C</fullName>
        <ecNumber evidence="1 6">3.1.4.11</ecNumber>
    </recommendedName>
</protein>
<feature type="region of interest" description="Disordered" evidence="7">
    <location>
        <begin position="1130"/>
        <end position="1194"/>
    </location>
</feature>
<keyword evidence="5" id="KW-0807">Transducer</keyword>
<dbReference type="AlphaFoldDB" id="A0AB34KW54"/>
<dbReference type="CDD" id="cd08598">
    <property type="entry name" value="PI-PLC1c_yeast"/>
    <property type="match status" value="1"/>
</dbReference>
<proteinExistence type="predicted"/>
<organism evidence="10 11">
    <name type="scientific">Cladosporium halotolerans</name>
    <dbReference type="NCBI Taxonomy" id="1052096"/>
    <lineage>
        <taxon>Eukaryota</taxon>
        <taxon>Fungi</taxon>
        <taxon>Dikarya</taxon>
        <taxon>Ascomycota</taxon>
        <taxon>Pezizomycotina</taxon>
        <taxon>Dothideomycetes</taxon>
        <taxon>Dothideomycetidae</taxon>
        <taxon>Cladosporiales</taxon>
        <taxon>Cladosporiaceae</taxon>
        <taxon>Cladosporium</taxon>
    </lineage>
</organism>
<dbReference type="EC" id="3.1.4.11" evidence="1 6"/>
<feature type="region of interest" description="Disordered" evidence="7">
    <location>
        <begin position="93"/>
        <end position="239"/>
    </location>
</feature>
<evidence type="ECO:0000256" key="4">
    <source>
        <dbReference type="ARBA" id="ARBA00023098"/>
    </source>
</evidence>
<dbReference type="InterPro" id="IPR037755">
    <property type="entry name" value="Plc1_PH"/>
</dbReference>